<protein>
    <recommendedName>
        <fullName evidence="7">PAS domain-containing protein</fullName>
    </recommendedName>
</protein>
<evidence type="ECO:0000259" key="7">
    <source>
        <dbReference type="PROSITE" id="PS50112"/>
    </source>
</evidence>
<keyword evidence="2" id="KW-0805">Transcription regulation</keyword>
<dbReference type="InterPro" id="IPR013655">
    <property type="entry name" value="PAS_fold_3"/>
</dbReference>
<keyword evidence="5" id="KW-0539">Nucleus</keyword>
<name>A0AAD4EP68_9PEZI</name>
<dbReference type="EMBL" id="JAHCVI010000005">
    <property type="protein sequence ID" value="KAG7284908.1"/>
    <property type="molecule type" value="Genomic_DNA"/>
</dbReference>
<dbReference type="InterPro" id="IPR035965">
    <property type="entry name" value="PAS-like_dom_sf"/>
</dbReference>
<dbReference type="PANTHER" id="PTHR23043">
    <property type="entry name" value="HYPOXIA-INDUCIBLE FACTOR 1 ALPHA"/>
    <property type="match status" value="1"/>
</dbReference>
<keyword evidence="4" id="KW-0804">Transcription</keyword>
<dbReference type="Gene3D" id="3.30.450.20">
    <property type="entry name" value="PAS domain"/>
    <property type="match status" value="2"/>
</dbReference>
<dbReference type="NCBIfam" id="TIGR00229">
    <property type="entry name" value="sensory_box"/>
    <property type="match status" value="1"/>
</dbReference>
<dbReference type="GO" id="GO:0000977">
    <property type="term" value="F:RNA polymerase II transcription regulatory region sequence-specific DNA binding"/>
    <property type="evidence" value="ECO:0007669"/>
    <property type="project" value="TreeGrafter"/>
</dbReference>
<evidence type="ECO:0000256" key="5">
    <source>
        <dbReference type="ARBA" id="ARBA00023242"/>
    </source>
</evidence>
<evidence type="ECO:0000256" key="3">
    <source>
        <dbReference type="ARBA" id="ARBA00023125"/>
    </source>
</evidence>
<keyword evidence="3" id="KW-0238">DNA-binding</keyword>
<sequence>MNSRNQTFITIHNLTPEANILFASDSLLDILGYRPNEVRGRSAFDYFHPEEVPFAHSVHSRGVLLDKAAVLHYARILSRSGQWISCECYFTIVYNVLVASTRRARDAPQIRRIFSSSPRDPRYRMLEHLSPKFKMPPMEREPRAALILNRFTRDLTIIYTTDAVAQILGVHSDEFLGKPFYKCIQSNCLDEAEKCLESAKTNESIAYLRFWYKDPRADPNDSINEKEEDKAEIQDKEADKSSSNDNAMDVEYHALKEKCIYIDEKTDTQVQTPDNGSGDEEQVPSGGSTTPRPRRHGLQAPRAVELEAVVSCTSDGLIVVLRRARSPIPNLQTQVMPAAFNYKNGLFAAPIDGQPVNNLARWEPNNSPPITYPPPEDLLVDRTSSLLKNQSTAATGPASHYASEPLFHSYHTRHASLDEDKYDASSSGSSNQLANSPPWLHTCLFIRHSVSRKET</sequence>
<dbReference type="Proteomes" id="UP001197093">
    <property type="component" value="Unassembled WGS sequence"/>
</dbReference>
<evidence type="ECO:0000313" key="8">
    <source>
        <dbReference type="EMBL" id="KAG7284908.1"/>
    </source>
</evidence>
<dbReference type="AlphaFoldDB" id="A0AAD4EP68"/>
<dbReference type="SMART" id="SM00091">
    <property type="entry name" value="PAS"/>
    <property type="match status" value="2"/>
</dbReference>
<proteinExistence type="predicted"/>
<reference evidence="8" key="1">
    <citation type="submission" date="2023-02" db="EMBL/GenBank/DDBJ databases">
        <authorList>
            <person name="Palmer J.M."/>
        </authorList>
    </citation>
    <scope>NUCLEOTIDE SEQUENCE</scope>
    <source>
        <strain evidence="8">FW57</strain>
    </source>
</reference>
<feature type="domain" description="PAS" evidence="7">
    <location>
        <begin position="17"/>
        <end position="51"/>
    </location>
</feature>
<evidence type="ECO:0000313" key="9">
    <source>
        <dbReference type="Proteomes" id="UP001197093"/>
    </source>
</evidence>
<accession>A0AAD4EP68</accession>
<comment type="caution">
    <text evidence="8">The sequence shown here is derived from an EMBL/GenBank/DDBJ whole genome shotgun (WGS) entry which is preliminary data.</text>
</comment>
<dbReference type="Pfam" id="PF13426">
    <property type="entry name" value="PAS_9"/>
    <property type="match status" value="1"/>
</dbReference>
<evidence type="ECO:0000256" key="1">
    <source>
        <dbReference type="ARBA" id="ARBA00004123"/>
    </source>
</evidence>
<dbReference type="PANTHER" id="PTHR23043:SF17">
    <property type="entry name" value="PROTEIN SIMILAR"/>
    <property type="match status" value="1"/>
</dbReference>
<dbReference type="InterPro" id="IPR000014">
    <property type="entry name" value="PAS"/>
</dbReference>
<dbReference type="GO" id="GO:0000981">
    <property type="term" value="F:DNA-binding transcription factor activity, RNA polymerase II-specific"/>
    <property type="evidence" value="ECO:0007669"/>
    <property type="project" value="TreeGrafter"/>
</dbReference>
<comment type="subcellular location">
    <subcellularLocation>
        <location evidence="1">Nucleus</location>
    </subcellularLocation>
</comment>
<dbReference type="SUPFAM" id="SSF55785">
    <property type="entry name" value="PYP-like sensor domain (PAS domain)"/>
    <property type="match status" value="2"/>
</dbReference>
<keyword evidence="9" id="KW-1185">Reference proteome</keyword>
<feature type="region of interest" description="Disordered" evidence="6">
    <location>
        <begin position="218"/>
        <end position="247"/>
    </location>
</feature>
<evidence type="ECO:0000256" key="4">
    <source>
        <dbReference type="ARBA" id="ARBA00023163"/>
    </source>
</evidence>
<dbReference type="Pfam" id="PF08447">
    <property type="entry name" value="PAS_3"/>
    <property type="match status" value="1"/>
</dbReference>
<dbReference type="CDD" id="cd00130">
    <property type="entry name" value="PAS"/>
    <property type="match status" value="1"/>
</dbReference>
<gene>
    <name evidence="8" type="ORF">NEMBOFW57_009523</name>
</gene>
<organism evidence="8 9">
    <name type="scientific">Staphylotrichum longicolle</name>
    <dbReference type="NCBI Taxonomy" id="669026"/>
    <lineage>
        <taxon>Eukaryota</taxon>
        <taxon>Fungi</taxon>
        <taxon>Dikarya</taxon>
        <taxon>Ascomycota</taxon>
        <taxon>Pezizomycotina</taxon>
        <taxon>Sordariomycetes</taxon>
        <taxon>Sordariomycetidae</taxon>
        <taxon>Sordariales</taxon>
        <taxon>Chaetomiaceae</taxon>
        <taxon>Staphylotrichum</taxon>
    </lineage>
</organism>
<dbReference type="PROSITE" id="PS50112">
    <property type="entry name" value="PAS"/>
    <property type="match status" value="1"/>
</dbReference>
<evidence type="ECO:0000256" key="6">
    <source>
        <dbReference type="SAM" id="MobiDB-lite"/>
    </source>
</evidence>
<dbReference type="GO" id="GO:0005634">
    <property type="term" value="C:nucleus"/>
    <property type="evidence" value="ECO:0007669"/>
    <property type="project" value="UniProtKB-SubCell"/>
</dbReference>
<feature type="region of interest" description="Disordered" evidence="6">
    <location>
        <begin position="267"/>
        <end position="296"/>
    </location>
</feature>
<feature type="compositionally biased region" description="Basic and acidic residues" evidence="6">
    <location>
        <begin position="218"/>
        <end position="242"/>
    </location>
</feature>
<evidence type="ECO:0000256" key="2">
    <source>
        <dbReference type="ARBA" id="ARBA00023015"/>
    </source>
</evidence>